<keyword evidence="3" id="KW-0732">Signal</keyword>
<dbReference type="NCBIfam" id="NF001305">
    <property type="entry name" value="PRK00249.1-5"/>
    <property type="match status" value="1"/>
</dbReference>
<evidence type="ECO:0000256" key="4">
    <source>
        <dbReference type="ARBA" id="ARBA00023136"/>
    </source>
</evidence>
<dbReference type="GO" id="GO:0071973">
    <property type="term" value="P:bacterial-type flagellum-dependent cell motility"/>
    <property type="evidence" value="ECO:0007669"/>
    <property type="project" value="InterPro"/>
</dbReference>
<name>A0A2T0X2M7_9RHOB</name>
<dbReference type="RefSeq" id="WP_106160821.1">
    <property type="nucleotide sequence ID" value="NZ_PVTT01000002.1"/>
</dbReference>
<comment type="caution">
    <text evidence="8">The sequence shown here is derived from an EMBL/GenBank/DDBJ whole genome shotgun (WGS) entry which is preliminary data.</text>
</comment>
<dbReference type="GO" id="GO:0009279">
    <property type="term" value="C:cell outer membrane"/>
    <property type="evidence" value="ECO:0007669"/>
    <property type="project" value="UniProtKB-SubCell"/>
</dbReference>
<keyword evidence="5 7" id="KW-0975">Bacterial flagellum</keyword>
<dbReference type="Pfam" id="PF02107">
    <property type="entry name" value="FlgH"/>
    <property type="match status" value="1"/>
</dbReference>
<accession>A0A2T0X2M7</accession>
<keyword evidence="8" id="KW-0966">Cell projection</keyword>
<dbReference type="GO" id="GO:0003774">
    <property type="term" value="F:cytoskeletal motor activity"/>
    <property type="evidence" value="ECO:0007669"/>
    <property type="project" value="InterPro"/>
</dbReference>
<proteinExistence type="inferred from homology"/>
<comment type="subunit">
    <text evidence="7">The basal body constitutes a major portion of the flagellar organelle and consists of four rings (L,P,S, and M) mounted on a central rod.</text>
</comment>
<keyword evidence="9" id="KW-1185">Reference proteome</keyword>
<evidence type="ECO:0000256" key="1">
    <source>
        <dbReference type="ARBA" id="ARBA00002591"/>
    </source>
</evidence>
<comment type="subcellular location">
    <subcellularLocation>
        <location evidence="7">Cell outer membrane</location>
    </subcellularLocation>
    <subcellularLocation>
        <location evidence="7">Bacterial flagellum basal body</location>
    </subcellularLocation>
</comment>
<keyword evidence="4 7" id="KW-0472">Membrane</keyword>
<protein>
    <recommendedName>
        <fullName evidence="7">Flagellar L-ring protein</fullName>
    </recommendedName>
    <alternativeName>
        <fullName evidence="7">Basal body L-ring protein</fullName>
    </alternativeName>
</protein>
<evidence type="ECO:0000256" key="2">
    <source>
        <dbReference type="ARBA" id="ARBA00006929"/>
    </source>
</evidence>
<dbReference type="PANTHER" id="PTHR34933">
    <property type="entry name" value="FLAGELLAR L-RING PROTEIN"/>
    <property type="match status" value="1"/>
</dbReference>
<comment type="function">
    <text evidence="1 7">Assembles around the rod to form the L-ring and probably protects the motor/basal body from shearing forces during rotation.</text>
</comment>
<evidence type="ECO:0000256" key="6">
    <source>
        <dbReference type="ARBA" id="ARBA00023237"/>
    </source>
</evidence>
<dbReference type="Proteomes" id="UP000238801">
    <property type="component" value="Unassembled WGS sequence"/>
</dbReference>
<evidence type="ECO:0000256" key="3">
    <source>
        <dbReference type="ARBA" id="ARBA00022729"/>
    </source>
</evidence>
<dbReference type="OrthoDB" id="9789227at2"/>
<keyword evidence="8" id="KW-0282">Flagellum</keyword>
<dbReference type="EMBL" id="PVTT01000002">
    <property type="protein sequence ID" value="PRY93209.1"/>
    <property type="molecule type" value="Genomic_DNA"/>
</dbReference>
<gene>
    <name evidence="7" type="primary">flgH</name>
    <name evidence="8" type="ORF">BCF33_2076</name>
</gene>
<organism evidence="8 9">
    <name type="scientific">Hasllibacter halocynthiae</name>
    <dbReference type="NCBI Taxonomy" id="595589"/>
    <lineage>
        <taxon>Bacteria</taxon>
        <taxon>Pseudomonadati</taxon>
        <taxon>Pseudomonadota</taxon>
        <taxon>Alphaproteobacteria</taxon>
        <taxon>Rhodobacterales</taxon>
        <taxon>Roseobacteraceae</taxon>
        <taxon>Hasllibacter</taxon>
    </lineage>
</organism>
<evidence type="ECO:0000256" key="7">
    <source>
        <dbReference type="HAMAP-Rule" id="MF_00415"/>
    </source>
</evidence>
<dbReference type="AlphaFoldDB" id="A0A2T0X2M7"/>
<sequence>MRGALILAAGLAACAPIREVGRAPVLTSPANTPESHALTSTSLAEASSFDEPPLAAASTWAAGAGSLLDLPRARGVGDIVTVVIEIDDEASIESDARRSRSDRQQMGVDGFLGLPERAAAHLPAGASLATAVDTSSSSGFDGSGRVSRAESLELRVAAVVTAVTQSGALAISGTQEVRVNAELRELTVSGFVRPEDISRRNEIPSDRIAAARIGYGGRGRVSEVQQPRYGAQLADRLLPF</sequence>
<dbReference type="HAMAP" id="MF_00415">
    <property type="entry name" value="FlgH"/>
    <property type="match status" value="1"/>
</dbReference>
<keyword evidence="8" id="KW-0969">Cilium</keyword>
<reference evidence="8 9" key="1">
    <citation type="submission" date="2018-03" db="EMBL/GenBank/DDBJ databases">
        <title>Genomic Encyclopedia of Archaeal and Bacterial Type Strains, Phase II (KMG-II): from individual species to whole genera.</title>
        <authorList>
            <person name="Goeker M."/>
        </authorList>
    </citation>
    <scope>NUCLEOTIDE SEQUENCE [LARGE SCALE GENOMIC DNA]</scope>
    <source>
        <strain evidence="8 9">DSM 29318</strain>
    </source>
</reference>
<dbReference type="PRINTS" id="PR01008">
    <property type="entry name" value="FLGLRINGFLGH"/>
</dbReference>
<evidence type="ECO:0000313" key="9">
    <source>
        <dbReference type="Proteomes" id="UP000238801"/>
    </source>
</evidence>
<evidence type="ECO:0000313" key="8">
    <source>
        <dbReference type="EMBL" id="PRY93209.1"/>
    </source>
</evidence>
<dbReference type="GO" id="GO:0009427">
    <property type="term" value="C:bacterial-type flagellum basal body, distal rod, L ring"/>
    <property type="evidence" value="ECO:0007669"/>
    <property type="project" value="InterPro"/>
</dbReference>
<keyword evidence="6 7" id="KW-0998">Cell outer membrane</keyword>
<comment type="similarity">
    <text evidence="2 7">Belongs to the FlgH family.</text>
</comment>
<dbReference type="InterPro" id="IPR000527">
    <property type="entry name" value="Flag_Lring"/>
</dbReference>
<dbReference type="PANTHER" id="PTHR34933:SF1">
    <property type="entry name" value="FLAGELLAR L-RING PROTEIN"/>
    <property type="match status" value="1"/>
</dbReference>
<evidence type="ECO:0000256" key="5">
    <source>
        <dbReference type="ARBA" id="ARBA00023143"/>
    </source>
</evidence>